<feature type="compositionally biased region" description="Low complexity" evidence="17">
    <location>
        <begin position="1140"/>
        <end position="1150"/>
    </location>
</feature>
<feature type="compositionally biased region" description="Polar residues" evidence="17">
    <location>
        <begin position="702"/>
        <end position="712"/>
    </location>
</feature>
<dbReference type="InterPro" id="IPR011009">
    <property type="entry name" value="Kinase-like_dom_sf"/>
</dbReference>
<keyword evidence="13" id="KW-0968">Cytoplasmic vesicle</keyword>
<evidence type="ECO:0000256" key="12">
    <source>
        <dbReference type="ARBA" id="ARBA00023137"/>
    </source>
</evidence>
<evidence type="ECO:0000313" key="19">
    <source>
        <dbReference type="EMBL" id="KAK8386248.1"/>
    </source>
</evidence>
<feature type="region of interest" description="Disordered" evidence="17">
    <location>
        <begin position="1234"/>
        <end position="1301"/>
    </location>
</feature>
<evidence type="ECO:0000256" key="9">
    <source>
        <dbReference type="ARBA" id="ARBA00022777"/>
    </source>
</evidence>
<keyword evidence="3" id="KW-0728">SH3 domain</keyword>
<dbReference type="GO" id="GO:0046872">
    <property type="term" value="F:metal ion binding"/>
    <property type="evidence" value="ECO:0007669"/>
    <property type="project" value="UniProtKB-KW"/>
</dbReference>
<dbReference type="InterPro" id="IPR015116">
    <property type="entry name" value="Cdc42-bd-like"/>
</dbReference>
<protein>
    <recommendedName>
        <fullName evidence="18">Protein kinase domain-containing protein</fullName>
    </recommendedName>
</protein>
<name>A0AAW0TEV6_SCYPA</name>
<dbReference type="PANTHER" id="PTHR24418">
    <property type="entry name" value="TYROSINE-PROTEIN KINASE"/>
    <property type="match status" value="1"/>
</dbReference>
<comment type="caution">
    <text evidence="19">The sequence shown here is derived from an EMBL/GenBank/DDBJ whole genome shotgun (WGS) entry which is preliminary data.</text>
</comment>
<comment type="catalytic activity">
    <reaction evidence="14">
        <text>L-threonyl-[protein] + ATP = O-phospho-L-threonyl-[protein] + ADP + H(+)</text>
        <dbReference type="Rhea" id="RHEA:46608"/>
        <dbReference type="Rhea" id="RHEA-COMP:11060"/>
        <dbReference type="Rhea" id="RHEA-COMP:11605"/>
        <dbReference type="ChEBI" id="CHEBI:15378"/>
        <dbReference type="ChEBI" id="CHEBI:30013"/>
        <dbReference type="ChEBI" id="CHEBI:30616"/>
        <dbReference type="ChEBI" id="CHEBI:61977"/>
        <dbReference type="ChEBI" id="CHEBI:456216"/>
        <dbReference type="EC" id="2.7.11.1"/>
    </reaction>
</comment>
<dbReference type="InterPro" id="IPR037085">
    <property type="entry name" value="Cdc42-bd-like_dom_sf"/>
</dbReference>
<evidence type="ECO:0000256" key="16">
    <source>
        <dbReference type="PROSITE-ProRule" id="PRU10141"/>
    </source>
</evidence>
<evidence type="ECO:0000256" key="13">
    <source>
        <dbReference type="ARBA" id="ARBA00023329"/>
    </source>
</evidence>
<dbReference type="GO" id="GO:0002009">
    <property type="term" value="P:morphogenesis of an epithelium"/>
    <property type="evidence" value="ECO:0007669"/>
    <property type="project" value="UniProtKB-ARBA"/>
</dbReference>
<dbReference type="Gene3D" id="4.10.680.10">
    <property type="entry name" value="Cdc42-like binding domain"/>
    <property type="match status" value="1"/>
</dbReference>
<dbReference type="PROSITE" id="PS00107">
    <property type="entry name" value="PROTEIN_KINASE_ATP"/>
    <property type="match status" value="1"/>
</dbReference>
<feature type="compositionally biased region" description="Polar residues" evidence="17">
    <location>
        <begin position="1270"/>
        <end position="1286"/>
    </location>
</feature>
<dbReference type="GO" id="GO:0004713">
    <property type="term" value="F:protein tyrosine kinase activity"/>
    <property type="evidence" value="ECO:0007669"/>
    <property type="project" value="UniProtKB-KW"/>
</dbReference>
<feature type="region of interest" description="Disordered" evidence="17">
    <location>
        <begin position="660"/>
        <end position="887"/>
    </location>
</feature>
<dbReference type="FunFam" id="1.10.510.10:FF:000080">
    <property type="entry name" value="Putative activated CDC42 kinase 1"/>
    <property type="match status" value="1"/>
</dbReference>
<evidence type="ECO:0000256" key="7">
    <source>
        <dbReference type="ARBA" id="ARBA00022723"/>
    </source>
</evidence>
<keyword evidence="9" id="KW-0418">Kinase</keyword>
<feature type="compositionally biased region" description="Basic and acidic residues" evidence="17">
    <location>
        <begin position="740"/>
        <end position="759"/>
    </location>
</feature>
<keyword evidence="4" id="KW-0963">Cytoplasm</keyword>
<feature type="compositionally biased region" description="Low complexity" evidence="17">
    <location>
        <begin position="1234"/>
        <end position="1269"/>
    </location>
</feature>
<dbReference type="FunFam" id="3.30.200.20:FF:000107">
    <property type="entry name" value="Putative activated CDC42 kinase 1"/>
    <property type="match status" value="1"/>
</dbReference>
<comment type="similarity">
    <text evidence="15">Belongs to the protein kinase superfamily. Tyr protein kinase family.</text>
</comment>
<dbReference type="PROSITE" id="PS00109">
    <property type="entry name" value="PROTEIN_KINASE_TYR"/>
    <property type="match status" value="1"/>
</dbReference>
<dbReference type="Proteomes" id="UP001487740">
    <property type="component" value="Unassembled WGS sequence"/>
</dbReference>
<dbReference type="Gene3D" id="3.30.200.20">
    <property type="entry name" value="Phosphorylase Kinase, domain 1"/>
    <property type="match status" value="1"/>
</dbReference>
<dbReference type="InterPro" id="IPR020635">
    <property type="entry name" value="Tyr_kinase_cat_dom"/>
</dbReference>
<dbReference type="SUPFAM" id="SSF56112">
    <property type="entry name" value="Protein kinase-like (PK-like)"/>
    <property type="match status" value="1"/>
</dbReference>
<feature type="compositionally biased region" description="Polar residues" evidence="17">
    <location>
        <begin position="867"/>
        <end position="879"/>
    </location>
</feature>
<keyword evidence="12" id="KW-0829">Tyrosine-protein kinase</keyword>
<dbReference type="Pfam" id="PF07714">
    <property type="entry name" value="PK_Tyr_Ser-Thr"/>
    <property type="match status" value="1"/>
</dbReference>
<dbReference type="EMBL" id="JARAKH010000031">
    <property type="protein sequence ID" value="KAK8386248.1"/>
    <property type="molecule type" value="Genomic_DNA"/>
</dbReference>
<feature type="region of interest" description="Disordered" evidence="17">
    <location>
        <begin position="1128"/>
        <end position="1150"/>
    </location>
</feature>
<dbReference type="InterPro" id="IPR008266">
    <property type="entry name" value="Tyr_kinase_AS"/>
</dbReference>
<keyword evidence="7" id="KW-0479">Metal-binding</keyword>
<feature type="compositionally biased region" description="Polar residues" evidence="17">
    <location>
        <begin position="760"/>
        <end position="793"/>
    </location>
</feature>
<evidence type="ECO:0000256" key="11">
    <source>
        <dbReference type="ARBA" id="ARBA00022842"/>
    </source>
</evidence>
<feature type="compositionally biased region" description="Polar residues" evidence="17">
    <location>
        <begin position="1128"/>
        <end position="1139"/>
    </location>
</feature>
<proteinExistence type="inferred from homology"/>
<evidence type="ECO:0000256" key="3">
    <source>
        <dbReference type="ARBA" id="ARBA00022443"/>
    </source>
</evidence>
<dbReference type="InterPro" id="IPR017441">
    <property type="entry name" value="Protein_kinase_ATP_BS"/>
</dbReference>
<dbReference type="InterPro" id="IPR055175">
    <property type="entry name" value="ACK/TNK-like_SAM"/>
</dbReference>
<feature type="compositionally biased region" description="Polar residues" evidence="17">
    <location>
        <begin position="1061"/>
        <end position="1070"/>
    </location>
</feature>
<evidence type="ECO:0000313" key="20">
    <source>
        <dbReference type="Proteomes" id="UP001487740"/>
    </source>
</evidence>
<keyword evidence="11" id="KW-0460">Magnesium</keyword>
<evidence type="ECO:0000256" key="5">
    <source>
        <dbReference type="ARBA" id="ARBA00022527"/>
    </source>
</evidence>
<dbReference type="GO" id="GO:0005524">
    <property type="term" value="F:ATP binding"/>
    <property type="evidence" value="ECO:0007669"/>
    <property type="project" value="UniProtKB-UniRule"/>
</dbReference>
<feature type="compositionally biased region" description="Low complexity" evidence="17">
    <location>
        <begin position="931"/>
        <end position="950"/>
    </location>
</feature>
<feature type="compositionally biased region" description="Low complexity" evidence="17">
    <location>
        <begin position="1291"/>
        <end position="1301"/>
    </location>
</feature>
<dbReference type="SMART" id="SM00219">
    <property type="entry name" value="TyrKc"/>
    <property type="match status" value="1"/>
</dbReference>
<dbReference type="CDD" id="cd05040">
    <property type="entry name" value="PTKc_Ack_like"/>
    <property type="match status" value="1"/>
</dbReference>
<keyword evidence="10 16" id="KW-0067">ATP-binding</keyword>
<evidence type="ECO:0000256" key="17">
    <source>
        <dbReference type="SAM" id="MobiDB-lite"/>
    </source>
</evidence>
<keyword evidence="5" id="KW-0723">Serine/threonine-protein kinase</keyword>
<evidence type="ECO:0000259" key="18">
    <source>
        <dbReference type="PROSITE" id="PS50011"/>
    </source>
</evidence>
<dbReference type="InterPro" id="IPR036028">
    <property type="entry name" value="SH3-like_dom_sf"/>
</dbReference>
<feature type="compositionally biased region" description="Polar residues" evidence="17">
    <location>
        <begin position="909"/>
        <end position="919"/>
    </location>
</feature>
<dbReference type="Gene3D" id="1.10.510.10">
    <property type="entry name" value="Transferase(Phosphotransferase) domain 1"/>
    <property type="match status" value="1"/>
</dbReference>
<dbReference type="PROSITE" id="PS50011">
    <property type="entry name" value="PROTEIN_KINASE_DOM"/>
    <property type="match status" value="1"/>
</dbReference>
<dbReference type="InterPro" id="IPR050198">
    <property type="entry name" value="Non-receptor_tyrosine_kinases"/>
</dbReference>
<dbReference type="Pfam" id="PF22931">
    <property type="entry name" value="SAM_TNK"/>
    <property type="match status" value="1"/>
</dbReference>
<dbReference type="GO" id="GO:0004674">
    <property type="term" value="F:protein serine/threonine kinase activity"/>
    <property type="evidence" value="ECO:0007669"/>
    <property type="project" value="UniProtKB-KW"/>
</dbReference>
<evidence type="ECO:0000256" key="1">
    <source>
        <dbReference type="ARBA" id="ARBA00001946"/>
    </source>
</evidence>
<feature type="compositionally biased region" description="Basic and acidic residues" evidence="17">
    <location>
        <begin position="483"/>
        <end position="498"/>
    </location>
</feature>
<feature type="binding site" evidence="16">
    <location>
        <position position="149"/>
    </location>
    <ligand>
        <name>ATP</name>
        <dbReference type="ChEBI" id="CHEBI:30616"/>
    </ligand>
</feature>
<evidence type="ECO:0000256" key="8">
    <source>
        <dbReference type="ARBA" id="ARBA00022741"/>
    </source>
</evidence>
<feature type="compositionally biased region" description="Polar residues" evidence="17">
    <location>
        <begin position="805"/>
        <end position="816"/>
    </location>
</feature>
<feature type="region of interest" description="Disordered" evidence="17">
    <location>
        <begin position="909"/>
        <end position="953"/>
    </location>
</feature>
<dbReference type="InterPro" id="IPR000719">
    <property type="entry name" value="Prot_kinase_dom"/>
</dbReference>
<accession>A0AAW0TEV6</accession>
<feature type="compositionally biased region" description="Low complexity" evidence="17">
    <location>
        <begin position="838"/>
        <end position="859"/>
    </location>
</feature>
<dbReference type="InterPro" id="IPR001245">
    <property type="entry name" value="Ser-Thr/Tyr_kinase_cat_dom"/>
</dbReference>
<sequence length="1422" mass="156424">MGDVEGDELEAVRSILVEVQLGQFFTRVRDDLQVTRLSHFEYVQLEDLERIGLGKPAARRLLEAVKKRRTAAWMKSLVSRILPSTTGSSSQGKSKASAVSDDSHTLGLTCLIPEQELMLGQKIGDGSFGVVKKAQWTSSGGQMKEVAVKILKQDVLHVPGTLDDFIKEVQAMHQLSHSNLILLFGIVLSNPLMMVTELAPLGSLLDYLRKQLCHISVLTLCNYSVQIANGMKYLESRRFIHRDLAARNVLMASVDKLKIGDFGLMRALPQQEDCYVMSEQKKVPFPWCAPESLKSKHFSHASDVWMYGVTLWEMFSFGEDPWAGLNGQQILRKIDQEGERLTCPAACPADIYTLLLECWAQDPSARPTFGQVYQRVSAIMPDTLKVVQVWEEEGGLGVQVNDVVAVIDGRAEDYWWKGQNQRTFCIGKFPRCITNPRRPLANQDISKPLDHSFIHTGHGGIRGKTWGSPAFIDPMYLGNPMQPHDKMGSVTSRRDKPQSLRLKHGQQRQFNYGRLVNEKGPEDSPRAQTLKNPKKTSKGRDEILIDLSESGHQRSHSFTDLRPGGIGEVNGQLRGSLSSLYDPVSSAFPEYCNINPREGNQCTYMNLTNSSPAIAANPGTSSHWSPNRQRKQGGPLPNQVHNQLQEPRSQVFHEHCELPQPEFSVPAGGDVDEFSNNSDFSDDWDDEQSDSQENYALENSHEASSQYQNTEPGGSGGFDGMEESAERQDYYSNVGEDPFDTSHVRCYDEPPLDTSHEENSSSVGITDQASAVNRAPQQNVSSQPHSESSSFTRAVSEDKNRLPVSVSSSGYQTNRPAPSPNVPSGGASYLTSGRIEPSHMSGTSASTSSLVSKLVSSSRHSSRPSKNLNCSTDLQGQETPESRNEDRLSEQIGQMWITNIAQPEKMNTTLSHSAPQGSNIPPVRDLVPFTSPSSSSSSPSMSSSLVLSSSNWSNRQSMGNVPNRYSGAASSSVPREGAHVTLHMSGSALSPQLALPSPLTPTVASSLPKLDPSFIAELEKTLGKDQASANTFMDRNMKVNNVQSISSLPGTVPALPPPQQPSTGRHSSSRQNFNTVMQQQTSTITTTTTTINTVITTTTINSAFSDLDVLSSSRTLGLASSHNIDTSQYFRKNPTTQSLQPSRSSSMMAQSSQLAAHQAGFAPHRLSGMLWGTVEGSKPTPAISNMSSVAGGMQMSYEWQQKQQYLQQQQQYLQNQQHQQQQQYLHNQQQQQQFYLQSQQQPHHQYLQNQQQQQQQQQQQHQMAQFTQQTVASSGPSINFPSQSRIPHSPQPAQESSPPQSTILQPTLVLNPQVTVNYNQLQVVCGGGGSGGSKGAKGEALVYRITAVVPGTSEAAARQALHVACGDYLGAVQYLKVEKLYRLGVVNNKDKCKEVLEANSWELERSASALLDLYPDVESPKV</sequence>
<evidence type="ECO:0000256" key="10">
    <source>
        <dbReference type="ARBA" id="ARBA00022840"/>
    </source>
</evidence>
<evidence type="ECO:0000256" key="4">
    <source>
        <dbReference type="ARBA" id="ARBA00022490"/>
    </source>
</evidence>
<comment type="cofactor">
    <cofactor evidence="1">
        <name>Mg(2+)</name>
        <dbReference type="ChEBI" id="CHEBI:18420"/>
    </cofactor>
</comment>
<feature type="region of interest" description="Disordered" evidence="17">
    <location>
        <begin position="482"/>
        <end position="540"/>
    </location>
</feature>
<feature type="compositionally biased region" description="Polar residues" evidence="17">
    <location>
        <begin position="613"/>
        <end position="627"/>
    </location>
</feature>
<dbReference type="PRINTS" id="PR00109">
    <property type="entry name" value="TYRKINASE"/>
</dbReference>
<dbReference type="Pfam" id="PF09027">
    <property type="entry name" value="GTPase_binding"/>
    <property type="match status" value="1"/>
</dbReference>
<keyword evidence="20" id="KW-1185">Reference proteome</keyword>
<dbReference type="GO" id="GO:0030136">
    <property type="term" value="C:clathrin-coated vesicle"/>
    <property type="evidence" value="ECO:0007669"/>
    <property type="project" value="UniProtKB-SubCell"/>
</dbReference>
<reference evidence="19 20" key="1">
    <citation type="submission" date="2023-03" db="EMBL/GenBank/DDBJ databases">
        <title>High-quality genome of Scylla paramamosain provides insights in environmental adaptation.</title>
        <authorList>
            <person name="Zhang L."/>
        </authorList>
    </citation>
    <scope>NUCLEOTIDE SEQUENCE [LARGE SCALE GENOMIC DNA]</scope>
    <source>
        <strain evidence="19">LZ_2023a</strain>
        <tissue evidence="19">Muscle</tissue>
    </source>
</reference>
<comment type="subcellular location">
    <subcellularLocation>
        <location evidence="2">Cytoplasmic vesicle</location>
        <location evidence="2">Clathrin-coated vesicle</location>
    </subcellularLocation>
</comment>
<dbReference type="SUPFAM" id="SSF50044">
    <property type="entry name" value="SH3-domain"/>
    <property type="match status" value="1"/>
</dbReference>
<evidence type="ECO:0000256" key="2">
    <source>
        <dbReference type="ARBA" id="ARBA00004132"/>
    </source>
</evidence>
<dbReference type="InterPro" id="IPR049587">
    <property type="entry name" value="TNK-like_SAM"/>
</dbReference>
<evidence type="ECO:0000256" key="15">
    <source>
        <dbReference type="ARBA" id="ARBA00060742"/>
    </source>
</evidence>
<keyword evidence="6" id="KW-0808">Transferase</keyword>
<feature type="region of interest" description="Disordered" evidence="17">
    <location>
        <begin position="613"/>
        <end position="641"/>
    </location>
</feature>
<keyword evidence="8 16" id="KW-0547">Nucleotide-binding</keyword>
<feature type="region of interest" description="Disordered" evidence="17">
    <location>
        <begin position="1050"/>
        <end position="1070"/>
    </location>
</feature>
<dbReference type="CDD" id="cd09539">
    <property type="entry name" value="SAM_TNK-like"/>
    <property type="match status" value="1"/>
</dbReference>
<feature type="compositionally biased region" description="Basic and acidic residues" evidence="17">
    <location>
        <begin position="516"/>
        <end position="525"/>
    </location>
</feature>
<organism evidence="19 20">
    <name type="scientific">Scylla paramamosain</name>
    <name type="common">Mud crab</name>
    <dbReference type="NCBI Taxonomy" id="85552"/>
    <lineage>
        <taxon>Eukaryota</taxon>
        <taxon>Metazoa</taxon>
        <taxon>Ecdysozoa</taxon>
        <taxon>Arthropoda</taxon>
        <taxon>Crustacea</taxon>
        <taxon>Multicrustacea</taxon>
        <taxon>Malacostraca</taxon>
        <taxon>Eumalacostraca</taxon>
        <taxon>Eucarida</taxon>
        <taxon>Decapoda</taxon>
        <taxon>Pleocyemata</taxon>
        <taxon>Brachyura</taxon>
        <taxon>Eubrachyura</taxon>
        <taxon>Portunoidea</taxon>
        <taxon>Portunidae</taxon>
        <taxon>Portuninae</taxon>
        <taxon>Scylla</taxon>
    </lineage>
</organism>
<evidence type="ECO:0000256" key="6">
    <source>
        <dbReference type="ARBA" id="ARBA00022679"/>
    </source>
</evidence>
<feature type="domain" description="Protein kinase" evidence="18">
    <location>
        <begin position="117"/>
        <end position="380"/>
    </location>
</feature>
<feature type="compositionally biased region" description="Acidic residues" evidence="17">
    <location>
        <begin position="680"/>
        <end position="690"/>
    </location>
</feature>
<gene>
    <name evidence="19" type="ORF">O3P69_010746</name>
</gene>
<evidence type="ECO:0000256" key="14">
    <source>
        <dbReference type="ARBA" id="ARBA00047899"/>
    </source>
</evidence>